<dbReference type="OrthoDB" id="73076at2759"/>
<proteinExistence type="predicted"/>
<accession>A0A550CGF7</accession>
<name>A0A550CGF7_9AGAR</name>
<feature type="compositionally biased region" description="Basic and acidic residues" evidence="1">
    <location>
        <begin position="517"/>
        <end position="530"/>
    </location>
</feature>
<evidence type="ECO:0000313" key="3">
    <source>
        <dbReference type="Proteomes" id="UP000320762"/>
    </source>
</evidence>
<dbReference type="AlphaFoldDB" id="A0A550CGF7"/>
<dbReference type="EMBL" id="VDMD01000008">
    <property type="protein sequence ID" value="TRM63887.1"/>
    <property type="molecule type" value="Genomic_DNA"/>
</dbReference>
<gene>
    <name evidence="2" type="ORF">BD626DRAFT_383429</name>
</gene>
<comment type="caution">
    <text evidence="2">The sequence shown here is derived from an EMBL/GenBank/DDBJ whole genome shotgun (WGS) entry which is preliminary data.</text>
</comment>
<keyword evidence="3" id="KW-1185">Reference proteome</keyword>
<protein>
    <submittedName>
        <fullName evidence="2">Uncharacterized protein</fullName>
    </submittedName>
</protein>
<dbReference type="STRING" id="97359.A0A550CGF7"/>
<feature type="non-terminal residue" evidence="2">
    <location>
        <position position="1"/>
    </location>
</feature>
<sequence>LVQLAMNISMKSPSAYGMLKEHIQIPELRTLQIIQAKQPRLPIGISPAGADLIREYLTRLRYHGALAISVDDTKILESVDVYRDSKRNGRYFVIGQAGEEIEVLDPEAFRKALSNAIAATKLRLWVLRVTGVPSIPSMIVSSLAITNLDADVLVEHSWSILQLLWERDINVVSYACDGASVERKVQSLLKARATYVKTYTLPHPGSGCADIEITVAHYGDRVLAFIQDPKHALKTARNNVYSGARALLLPNHLITLAQIWQIYFEGGPLFGREVKRPDKQDDNGAGRFGNSDTLGWVIEHHPEHRGLIAYLFIFGEFIDAYQSRTLPLAERVVMLTRGMFFLDMWEKFLDAGRFPKAKHFISHEAKAIMQIIYHGFMEALFIYRDDLGPNNRHPFCPWLFGTDACEHVFGLCRQMVMDFTVLDFWHMIPKLFLSLRRHISHRNTNPRATTSGYNHAALFDHNNLDMSMLSDYSQVTDAHLARYTRQAFDEASSLFDFLGVSVEEIYPWSAGSTARDRAMQSHENKQHDVNDLFESDSDGGSSSDECDYWDSELEMDEEDMRLAKAAVLRKMEEKDLPAAARKRAAELAYAEAGLETDRRAKIDDLPDVDEEQEAAAIELERDLVAEKLADSLPAVDAPLEHSNPFQMSSQTGIPINLQHLVALRRKHETPEAAKASRTRTSYNYAKDHDTSKKRGPTEHQKLARAYAQIAREYRVQSESTGAQRKLRWTGQVIASGGNAQNAVKVADAAATRVS</sequence>
<dbReference type="Proteomes" id="UP000320762">
    <property type="component" value="Unassembled WGS sequence"/>
</dbReference>
<feature type="region of interest" description="Disordered" evidence="1">
    <location>
        <begin position="517"/>
        <end position="544"/>
    </location>
</feature>
<organism evidence="2 3">
    <name type="scientific">Schizophyllum amplum</name>
    <dbReference type="NCBI Taxonomy" id="97359"/>
    <lineage>
        <taxon>Eukaryota</taxon>
        <taxon>Fungi</taxon>
        <taxon>Dikarya</taxon>
        <taxon>Basidiomycota</taxon>
        <taxon>Agaricomycotina</taxon>
        <taxon>Agaricomycetes</taxon>
        <taxon>Agaricomycetidae</taxon>
        <taxon>Agaricales</taxon>
        <taxon>Schizophyllaceae</taxon>
        <taxon>Schizophyllum</taxon>
    </lineage>
</organism>
<evidence type="ECO:0000256" key="1">
    <source>
        <dbReference type="SAM" id="MobiDB-lite"/>
    </source>
</evidence>
<evidence type="ECO:0000313" key="2">
    <source>
        <dbReference type="EMBL" id="TRM63887.1"/>
    </source>
</evidence>
<feature type="non-terminal residue" evidence="2">
    <location>
        <position position="754"/>
    </location>
</feature>
<reference evidence="2 3" key="1">
    <citation type="journal article" date="2019" name="New Phytol.">
        <title>Comparative genomics reveals unique wood-decay strategies and fruiting body development in the Schizophyllaceae.</title>
        <authorList>
            <person name="Almasi E."/>
            <person name="Sahu N."/>
            <person name="Krizsan K."/>
            <person name="Balint B."/>
            <person name="Kovacs G.M."/>
            <person name="Kiss B."/>
            <person name="Cseklye J."/>
            <person name="Drula E."/>
            <person name="Henrissat B."/>
            <person name="Nagy I."/>
            <person name="Chovatia M."/>
            <person name="Adam C."/>
            <person name="LaButti K."/>
            <person name="Lipzen A."/>
            <person name="Riley R."/>
            <person name="Grigoriev I.V."/>
            <person name="Nagy L.G."/>
        </authorList>
    </citation>
    <scope>NUCLEOTIDE SEQUENCE [LARGE SCALE GENOMIC DNA]</scope>
    <source>
        <strain evidence="2 3">NL-1724</strain>
    </source>
</reference>